<proteinExistence type="predicted"/>
<accession>A0A0F9DTX4</accession>
<comment type="caution">
    <text evidence="2">The sequence shown here is derived from an EMBL/GenBank/DDBJ whole genome shotgun (WGS) entry which is preliminary data.</text>
</comment>
<evidence type="ECO:0000256" key="1">
    <source>
        <dbReference type="SAM" id="Phobius"/>
    </source>
</evidence>
<reference evidence="2" key="1">
    <citation type="journal article" date="2015" name="Nature">
        <title>Complex archaea that bridge the gap between prokaryotes and eukaryotes.</title>
        <authorList>
            <person name="Spang A."/>
            <person name="Saw J.H."/>
            <person name="Jorgensen S.L."/>
            <person name="Zaremba-Niedzwiedzka K."/>
            <person name="Martijn J."/>
            <person name="Lind A.E."/>
            <person name="van Eijk R."/>
            <person name="Schleper C."/>
            <person name="Guy L."/>
            <person name="Ettema T.J."/>
        </authorList>
    </citation>
    <scope>NUCLEOTIDE SEQUENCE</scope>
</reference>
<keyword evidence="1" id="KW-0472">Membrane</keyword>
<keyword evidence="1" id="KW-1133">Transmembrane helix</keyword>
<protein>
    <submittedName>
        <fullName evidence="2">Uncharacterized protein</fullName>
    </submittedName>
</protein>
<keyword evidence="1" id="KW-0812">Transmembrane</keyword>
<gene>
    <name evidence="2" type="ORF">LCGC14_2156830</name>
</gene>
<name>A0A0F9DTX4_9ZZZZ</name>
<sequence length="67" mass="8079">MDDVKDFIWVALLGLALVGFIIPFIVYFSVRFGSFAYFKSKRDYYYQLWFGERSREHGKRGETEKRK</sequence>
<feature type="transmembrane region" description="Helical" evidence="1">
    <location>
        <begin position="6"/>
        <end position="30"/>
    </location>
</feature>
<evidence type="ECO:0000313" key="2">
    <source>
        <dbReference type="EMBL" id="KKL65253.1"/>
    </source>
</evidence>
<organism evidence="2">
    <name type="scientific">marine sediment metagenome</name>
    <dbReference type="NCBI Taxonomy" id="412755"/>
    <lineage>
        <taxon>unclassified sequences</taxon>
        <taxon>metagenomes</taxon>
        <taxon>ecological metagenomes</taxon>
    </lineage>
</organism>
<dbReference type="AlphaFoldDB" id="A0A0F9DTX4"/>
<dbReference type="EMBL" id="LAZR01027593">
    <property type="protein sequence ID" value="KKL65253.1"/>
    <property type="molecule type" value="Genomic_DNA"/>
</dbReference>